<sequence length="368" mass="38783">MATQAGESLGAVVDQAAESLKEAARSNIAAIQNITRRMRLLALNAQIEAAHAGQTGFAVVAEEVKAVAGEIEARAASLGGDVGARVDDLRDAVAGLASAARGDRFVDLALNAVEIIDRNLYERTCDVRWWATDSAVVDCAATPRPETVAHAERRLGVILSAYTVYLDLWLCDLNGRVIANGRPQRFAARGVDSSRARWFAKAKSLASGDDFAVAEIDRCAELGGAQVATYVASVREAGAAHGRPLGFLAVHFDWEPQARSVVEGVRLTADEAAQSRVLLLDADHRVIAGTRGAALGEAVPLATGGRDSGLYADASGRLIAFHKTPGYETYRGMGWFGVIEYAPGSARALAPALSRPERAWGSSSSATA</sequence>
<dbReference type="RefSeq" id="WP_246482492.1">
    <property type="nucleotide sequence ID" value="NZ_BSFF01000003.1"/>
</dbReference>
<proteinExistence type="predicted"/>
<organism evidence="3 4">
    <name type="scientific">Methylopila capsulata</name>
    <dbReference type="NCBI Taxonomy" id="61654"/>
    <lineage>
        <taxon>Bacteria</taxon>
        <taxon>Pseudomonadati</taxon>
        <taxon>Pseudomonadota</taxon>
        <taxon>Alphaproteobacteria</taxon>
        <taxon>Hyphomicrobiales</taxon>
        <taxon>Methylopilaceae</taxon>
        <taxon>Methylopila</taxon>
    </lineage>
</organism>
<comment type="caution">
    <text evidence="3">The sequence shown here is derived from an EMBL/GenBank/DDBJ whole genome shotgun (WGS) entry which is preliminary data.</text>
</comment>
<reference evidence="3 4" key="1">
    <citation type="submission" date="2021-01" db="EMBL/GenBank/DDBJ databases">
        <title>Genomic Encyclopedia of Type Strains, Phase IV (KMG-IV): sequencing the most valuable type-strain genomes for metagenomic binning, comparative biology and taxonomic classification.</title>
        <authorList>
            <person name="Goeker M."/>
        </authorList>
    </citation>
    <scope>NUCLEOTIDE SEQUENCE [LARGE SCALE GENOMIC DNA]</scope>
    <source>
        <strain evidence="3 4">DSM 6130</strain>
    </source>
</reference>
<accession>A0ABS2T807</accession>
<dbReference type="Gene3D" id="1.10.287.950">
    <property type="entry name" value="Methyl-accepting chemotaxis protein"/>
    <property type="match status" value="1"/>
</dbReference>
<dbReference type="EMBL" id="JAFBCY010000003">
    <property type="protein sequence ID" value="MBM7852327.1"/>
    <property type="molecule type" value="Genomic_DNA"/>
</dbReference>
<dbReference type="InterPro" id="IPR004089">
    <property type="entry name" value="MCPsignal_dom"/>
</dbReference>
<dbReference type="SUPFAM" id="SSF58104">
    <property type="entry name" value="Methyl-accepting chemotaxis protein (MCP) signaling domain"/>
    <property type="match status" value="1"/>
</dbReference>
<gene>
    <name evidence="3" type="ORF">JOD31_002569</name>
</gene>
<name>A0ABS2T807_9HYPH</name>
<dbReference type="Pfam" id="PF00015">
    <property type="entry name" value="MCPsignal"/>
    <property type="match status" value="1"/>
</dbReference>
<keyword evidence="4" id="KW-1185">Reference proteome</keyword>
<protein>
    <recommendedName>
        <fullName evidence="2">Methyl-accepting transducer domain-containing protein</fullName>
    </recommendedName>
</protein>
<dbReference type="Proteomes" id="UP000758856">
    <property type="component" value="Unassembled WGS sequence"/>
</dbReference>
<evidence type="ECO:0000256" key="1">
    <source>
        <dbReference type="PROSITE-ProRule" id="PRU00284"/>
    </source>
</evidence>
<evidence type="ECO:0000259" key="2">
    <source>
        <dbReference type="PROSITE" id="PS50111"/>
    </source>
</evidence>
<dbReference type="PROSITE" id="PS50111">
    <property type="entry name" value="CHEMOTAXIS_TRANSDUC_2"/>
    <property type="match status" value="1"/>
</dbReference>
<keyword evidence="1" id="KW-0807">Transducer</keyword>
<evidence type="ECO:0000313" key="4">
    <source>
        <dbReference type="Proteomes" id="UP000758856"/>
    </source>
</evidence>
<evidence type="ECO:0000313" key="3">
    <source>
        <dbReference type="EMBL" id="MBM7852327.1"/>
    </source>
</evidence>
<feature type="domain" description="Methyl-accepting transducer" evidence="2">
    <location>
        <begin position="28"/>
        <end position="101"/>
    </location>
</feature>